<evidence type="ECO:0000313" key="1">
    <source>
        <dbReference type="EMBL" id="XCD08872.1"/>
    </source>
</evidence>
<sequence>MCFQPAWHYSCGDCVARMLPFGCDPIVGVRVPASNQCRAMVYRVDALGSLDRKPVKRE</sequence>
<organism evidence="1">
    <name type="scientific">Pseudomonas phage Baskent_P3_3B</name>
    <dbReference type="NCBI Taxonomy" id="3145033"/>
    <lineage>
        <taxon>Viruses</taxon>
        <taxon>Duplodnaviria</taxon>
        <taxon>Heunggongvirae</taxon>
        <taxon>Uroviricota</taxon>
        <taxon>Caudoviricetes</taxon>
        <taxon>Vandenendeviridae</taxon>
        <taxon>Skurskavirinae</taxon>
        <taxon>Pakpunavirus</taxon>
    </lineage>
</organism>
<protein>
    <submittedName>
        <fullName evidence="1">Uncharacterized protein</fullName>
    </submittedName>
</protein>
<proteinExistence type="predicted"/>
<accession>A0AAU8BAY6</accession>
<reference evidence="1" key="1">
    <citation type="submission" date="2024-04" db="EMBL/GenBank/DDBJ databases">
        <authorList>
            <person name="Uskudar Guclu A."/>
            <person name="Ata Vural I."/>
        </authorList>
    </citation>
    <scope>NUCLEOTIDE SEQUENCE</scope>
</reference>
<dbReference type="EMBL" id="PP766723">
    <property type="protein sequence ID" value="XCD08872.1"/>
    <property type="molecule type" value="Genomic_DNA"/>
</dbReference>
<name>A0AAU8BAY6_9CAUD</name>